<sequence length="89" mass="9887">MEPQLLHARLAEDIASSNDFRKTDRGIDSQSRARHGKPGSTLMRVKLVDDVMASLTRGEPIGESVLVEPLRSILPLFQQEQIVIGVHVE</sequence>
<comment type="caution">
    <text evidence="2">The sequence shown here is derived from an EMBL/GenBank/DDBJ whole genome shotgun (WGS) entry which is preliminary data.</text>
</comment>
<feature type="region of interest" description="Disordered" evidence="1">
    <location>
        <begin position="17"/>
        <end position="38"/>
    </location>
</feature>
<evidence type="ECO:0000313" key="3">
    <source>
        <dbReference type="Proteomes" id="UP001396334"/>
    </source>
</evidence>
<reference evidence="2 3" key="1">
    <citation type="journal article" date="2024" name="G3 (Bethesda)">
        <title>Genome assembly of Hibiscus sabdariffa L. provides insights into metabolisms of medicinal natural products.</title>
        <authorList>
            <person name="Kim T."/>
        </authorList>
    </citation>
    <scope>NUCLEOTIDE SEQUENCE [LARGE SCALE GENOMIC DNA]</scope>
    <source>
        <strain evidence="2">TK-2024</strain>
        <tissue evidence="2">Old leaves</tissue>
    </source>
</reference>
<gene>
    <name evidence="2" type="ORF">V6N11_083976</name>
</gene>
<protein>
    <submittedName>
        <fullName evidence="2">Uncharacterized protein</fullName>
    </submittedName>
</protein>
<accession>A0ABR2QDB0</accession>
<dbReference type="EMBL" id="JBBPBN010000041">
    <property type="protein sequence ID" value="KAK8998589.1"/>
    <property type="molecule type" value="Genomic_DNA"/>
</dbReference>
<organism evidence="2 3">
    <name type="scientific">Hibiscus sabdariffa</name>
    <name type="common">roselle</name>
    <dbReference type="NCBI Taxonomy" id="183260"/>
    <lineage>
        <taxon>Eukaryota</taxon>
        <taxon>Viridiplantae</taxon>
        <taxon>Streptophyta</taxon>
        <taxon>Embryophyta</taxon>
        <taxon>Tracheophyta</taxon>
        <taxon>Spermatophyta</taxon>
        <taxon>Magnoliopsida</taxon>
        <taxon>eudicotyledons</taxon>
        <taxon>Gunneridae</taxon>
        <taxon>Pentapetalae</taxon>
        <taxon>rosids</taxon>
        <taxon>malvids</taxon>
        <taxon>Malvales</taxon>
        <taxon>Malvaceae</taxon>
        <taxon>Malvoideae</taxon>
        <taxon>Hibiscus</taxon>
    </lineage>
</organism>
<dbReference type="Proteomes" id="UP001396334">
    <property type="component" value="Unassembled WGS sequence"/>
</dbReference>
<name>A0ABR2QDB0_9ROSI</name>
<keyword evidence="3" id="KW-1185">Reference proteome</keyword>
<evidence type="ECO:0000313" key="2">
    <source>
        <dbReference type="EMBL" id="KAK8998589.1"/>
    </source>
</evidence>
<proteinExistence type="predicted"/>
<evidence type="ECO:0000256" key="1">
    <source>
        <dbReference type="SAM" id="MobiDB-lite"/>
    </source>
</evidence>